<protein>
    <submittedName>
        <fullName evidence="1">Oidioi.mRNA.OKI2018_I69.chr2.g6451.t1.cds</fullName>
    </submittedName>
</protein>
<sequence length="347" mass="38607">MMTFEAAITMKDYDVYINSCNLLIQRHNFTIIDNKAVTAVGLSLRTASVCRNRKFETMRVTTRANQVDSLKLECSTEMKERNSIFILADKDATTRLNYVLSTDGSTKTTQSISAPTDYYFEKVFHIVWKDESYVFGGTLDYYKIAKLSCCEFSELSIRLTLAADNKSSGIVHKGDAGVLVCFSDDTKTCEFFDGASVSTFSAMTNANHKIKGSYILQFDLTWTNTAYQHPIARRSHTCMEVENGVLVLGGINSDGNELQRIDLLRNDAWTTVGSLQYRLDEGSRALSFGASIFAISGFKDSEVGTVEKLSWNGSVVTSSELIHSFSTSTWYSAPIVFKTNSDFCSSV</sequence>
<evidence type="ECO:0000313" key="1">
    <source>
        <dbReference type="EMBL" id="CAG5112209.1"/>
    </source>
</evidence>
<evidence type="ECO:0000313" key="2">
    <source>
        <dbReference type="Proteomes" id="UP001158576"/>
    </source>
</evidence>
<accession>A0ABN7T7W0</accession>
<dbReference type="InterPro" id="IPR015915">
    <property type="entry name" value="Kelch-typ_b-propeller"/>
</dbReference>
<proteinExistence type="predicted"/>
<name>A0ABN7T7W0_OIKDI</name>
<keyword evidence="2" id="KW-1185">Reference proteome</keyword>
<dbReference type="SUPFAM" id="SSF117281">
    <property type="entry name" value="Kelch motif"/>
    <property type="match status" value="1"/>
</dbReference>
<dbReference type="Proteomes" id="UP001158576">
    <property type="component" value="Chromosome 2"/>
</dbReference>
<gene>
    <name evidence="1" type="ORF">OKIOD_LOCUS15216</name>
</gene>
<dbReference type="Gene3D" id="2.120.10.80">
    <property type="entry name" value="Kelch-type beta propeller"/>
    <property type="match status" value="1"/>
</dbReference>
<dbReference type="EMBL" id="OU015567">
    <property type="protein sequence ID" value="CAG5112209.1"/>
    <property type="molecule type" value="Genomic_DNA"/>
</dbReference>
<reference evidence="1 2" key="1">
    <citation type="submission" date="2021-04" db="EMBL/GenBank/DDBJ databases">
        <authorList>
            <person name="Bliznina A."/>
        </authorList>
    </citation>
    <scope>NUCLEOTIDE SEQUENCE [LARGE SCALE GENOMIC DNA]</scope>
</reference>
<organism evidence="1 2">
    <name type="scientific">Oikopleura dioica</name>
    <name type="common">Tunicate</name>
    <dbReference type="NCBI Taxonomy" id="34765"/>
    <lineage>
        <taxon>Eukaryota</taxon>
        <taxon>Metazoa</taxon>
        <taxon>Chordata</taxon>
        <taxon>Tunicata</taxon>
        <taxon>Appendicularia</taxon>
        <taxon>Copelata</taxon>
        <taxon>Oikopleuridae</taxon>
        <taxon>Oikopleura</taxon>
    </lineage>
</organism>